<dbReference type="Proteomes" id="UP001337655">
    <property type="component" value="Unassembled WGS sequence"/>
</dbReference>
<name>A0AAV9PK21_9PEZI</name>
<comment type="caution">
    <text evidence="2">The sequence shown here is derived from an EMBL/GenBank/DDBJ whole genome shotgun (WGS) entry which is preliminary data.</text>
</comment>
<dbReference type="GeneID" id="89923689"/>
<dbReference type="AlphaFoldDB" id="A0AAV9PK21"/>
<proteinExistence type="predicted"/>
<keyword evidence="3" id="KW-1185">Reference proteome</keyword>
<dbReference type="RefSeq" id="XP_064662356.1">
    <property type="nucleotide sequence ID" value="XM_064799601.1"/>
</dbReference>
<evidence type="ECO:0000313" key="3">
    <source>
        <dbReference type="Proteomes" id="UP001337655"/>
    </source>
</evidence>
<reference evidence="2 3" key="1">
    <citation type="submission" date="2023-08" db="EMBL/GenBank/DDBJ databases">
        <title>Black Yeasts Isolated from many extreme environments.</title>
        <authorList>
            <person name="Coleine C."/>
            <person name="Stajich J.E."/>
            <person name="Selbmann L."/>
        </authorList>
    </citation>
    <scope>NUCLEOTIDE SEQUENCE [LARGE SCALE GENOMIC DNA]</scope>
    <source>
        <strain evidence="2 3">CCFEE 5935</strain>
    </source>
</reference>
<accession>A0AAV9PK21</accession>
<dbReference type="InterPro" id="IPR027974">
    <property type="entry name" value="DUF4470"/>
</dbReference>
<gene>
    <name evidence="2" type="ORF">LTR77_002342</name>
</gene>
<organism evidence="2 3">
    <name type="scientific">Saxophila tyrrhenica</name>
    <dbReference type="NCBI Taxonomy" id="1690608"/>
    <lineage>
        <taxon>Eukaryota</taxon>
        <taxon>Fungi</taxon>
        <taxon>Dikarya</taxon>
        <taxon>Ascomycota</taxon>
        <taxon>Pezizomycotina</taxon>
        <taxon>Dothideomycetes</taxon>
        <taxon>Dothideomycetidae</taxon>
        <taxon>Mycosphaerellales</taxon>
        <taxon>Extremaceae</taxon>
        <taxon>Saxophila</taxon>
    </lineage>
</organism>
<evidence type="ECO:0000313" key="2">
    <source>
        <dbReference type="EMBL" id="KAK5173661.1"/>
    </source>
</evidence>
<feature type="domain" description="DUF4470" evidence="1">
    <location>
        <begin position="24"/>
        <end position="95"/>
    </location>
</feature>
<dbReference type="EMBL" id="JAVRRT010000003">
    <property type="protein sequence ID" value="KAK5173661.1"/>
    <property type="molecule type" value="Genomic_DNA"/>
</dbReference>
<dbReference type="Pfam" id="PF14737">
    <property type="entry name" value="DUF4470"/>
    <property type="match status" value="1"/>
</dbReference>
<sequence length="329" mass="37187">MSELMRTMQTSLEYYVFGRDTPESLYDADVLQANRNKVTMMFAGIGDARNLHASLVHIAGDKINGKLDGKLFHVTLVDIKPAVIARDIVNFLLLDGLSGCANKPASGSLLACLYYTYLAPVMPARLYEVLQEHIQSAVDILEDRRPLPKYLDIPHLYRAPVLKVLKEWQHDASAEYPRRQQNGKRSFLPFGLTTPLLPAIDTIRKYRVVFKNASGDEENVPVFVLAFFVGGSLPLRSNIRPFLLSDEKADSAAKAKQLREEGSHIVSTWSWSKSERSATFWLRKDAMDQMQQQGNWELAIWRTDNWLRQGSLAAVRDVIDTGDSWTSTQ</sequence>
<protein>
    <recommendedName>
        <fullName evidence="1">DUF4470 domain-containing protein</fullName>
    </recommendedName>
</protein>
<evidence type="ECO:0000259" key="1">
    <source>
        <dbReference type="Pfam" id="PF14737"/>
    </source>
</evidence>